<evidence type="ECO:0000313" key="2">
    <source>
        <dbReference type="EMBL" id="OGE96386.1"/>
    </source>
</evidence>
<comment type="caution">
    <text evidence="2">The sequence shown here is derived from an EMBL/GenBank/DDBJ whole genome shotgun (WGS) entry which is preliminary data.</text>
</comment>
<feature type="transmembrane region" description="Helical" evidence="1">
    <location>
        <begin position="12"/>
        <end position="34"/>
    </location>
</feature>
<name>A0A1F5Q2J9_9BACT</name>
<protein>
    <submittedName>
        <fullName evidence="2">Uncharacterized protein</fullName>
    </submittedName>
</protein>
<feature type="transmembrane region" description="Helical" evidence="1">
    <location>
        <begin position="90"/>
        <end position="107"/>
    </location>
</feature>
<dbReference type="Proteomes" id="UP000177281">
    <property type="component" value="Unassembled WGS sequence"/>
</dbReference>
<feature type="transmembrane region" description="Helical" evidence="1">
    <location>
        <begin position="127"/>
        <end position="147"/>
    </location>
</feature>
<keyword evidence="1" id="KW-1133">Transmembrane helix</keyword>
<reference evidence="2 3" key="1">
    <citation type="journal article" date="2016" name="Nat. Commun.">
        <title>Thousands of microbial genomes shed light on interconnected biogeochemical processes in an aquifer system.</title>
        <authorList>
            <person name="Anantharaman K."/>
            <person name="Brown C.T."/>
            <person name="Hug L.A."/>
            <person name="Sharon I."/>
            <person name="Castelle C.J."/>
            <person name="Probst A.J."/>
            <person name="Thomas B.C."/>
            <person name="Singh A."/>
            <person name="Wilkins M.J."/>
            <person name="Karaoz U."/>
            <person name="Brodie E.L."/>
            <person name="Williams K.H."/>
            <person name="Hubbard S.S."/>
            <person name="Banfield J.F."/>
        </authorList>
    </citation>
    <scope>NUCLEOTIDE SEQUENCE [LARGE SCALE GENOMIC DNA]</scope>
</reference>
<keyword evidence="1" id="KW-0472">Membrane</keyword>
<dbReference type="STRING" id="1817841.A3B10_01725"/>
<proteinExistence type="predicted"/>
<sequence>MLDKFFTWYQKHYLLNLSIAAGLFLLQIFHLYWLFTDVILLKLTGQSYFAFPDIWGVVSTVLEYTEIPAIISTSLLYIHLLRQNFSWKNIFFLLSINVQWLHILWITDEVVIERFTTHTQFLHWPVLIAWLAILIDYLELPVIYDTAKRLLFEIKSRIKKLDPKN</sequence>
<evidence type="ECO:0000313" key="3">
    <source>
        <dbReference type="Proteomes" id="UP000177281"/>
    </source>
</evidence>
<feature type="transmembrane region" description="Helical" evidence="1">
    <location>
        <begin position="54"/>
        <end position="78"/>
    </location>
</feature>
<gene>
    <name evidence="2" type="ORF">A3B10_01725</name>
</gene>
<evidence type="ECO:0000256" key="1">
    <source>
        <dbReference type="SAM" id="Phobius"/>
    </source>
</evidence>
<dbReference type="EMBL" id="MFFB01000005">
    <property type="protein sequence ID" value="OGE96386.1"/>
    <property type="molecule type" value="Genomic_DNA"/>
</dbReference>
<dbReference type="AlphaFoldDB" id="A0A1F5Q2J9"/>
<keyword evidence="1" id="KW-0812">Transmembrane</keyword>
<accession>A0A1F5Q2J9</accession>
<organism evidence="2 3">
    <name type="scientific">Candidatus Doudnabacteria bacterium RIFCSPLOWO2_01_FULL_44_21</name>
    <dbReference type="NCBI Taxonomy" id="1817841"/>
    <lineage>
        <taxon>Bacteria</taxon>
        <taxon>Candidatus Doudnaibacteriota</taxon>
    </lineage>
</organism>